<evidence type="ECO:0000313" key="12">
    <source>
        <dbReference type="Proteomes" id="UP000182987"/>
    </source>
</evidence>
<evidence type="ECO:0000256" key="10">
    <source>
        <dbReference type="RuleBase" id="RU362097"/>
    </source>
</evidence>
<protein>
    <submittedName>
        <fullName evidence="11">Multidrug RND transporter</fullName>
    </submittedName>
</protein>
<keyword evidence="3 10" id="KW-1134">Transmembrane beta strand</keyword>
<evidence type="ECO:0000256" key="4">
    <source>
        <dbReference type="ARBA" id="ARBA00022692"/>
    </source>
</evidence>
<evidence type="ECO:0000256" key="7">
    <source>
        <dbReference type="ARBA" id="ARBA00023139"/>
    </source>
</evidence>
<evidence type="ECO:0000256" key="2">
    <source>
        <dbReference type="ARBA" id="ARBA00007613"/>
    </source>
</evidence>
<dbReference type="InterPro" id="IPR010131">
    <property type="entry name" value="MdtP/NodT-like"/>
</dbReference>
<comment type="similarity">
    <text evidence="2 10">Belongs to the outer membrane factor (OMF) (TC 1.B.17) family.</text>
</comment>
<keyword evidence="6 10" id="KW-0472">Membrane</keyword>
<dbReference type="Pfam" id="PF02321">
    <property type="entry name" value="OEP"/>
    <property type="match status" value="2"/>
</dbReference>
<evidence type="ECO:0000256" key="3">
    <source>
        <dbReference type="ARBA" id="ARBA00022452"/>
    </source>
</evidence>
<comment type="function">
    <text evidence="9">Could be involved in resistance to puromycin, acriflavine and tetraphenylarsonium chloride.</text>
</comment>
<name>A0A0G9H4C3_9GAMM</name>
<dbReference type="GO" id="GO:0009279">
    <property type="term" value="C:cell outer membrane"/>
    <property type="evidence" value="ECO:0007669"/>
    <property type="project" value="UniProtKB-SubCell"/>
</dbReference>
<keyword evidence="8 10" id="KW-0449">Lipoprotein</keyword>
<evidence type="ECO:0000256" key="9">
    <source>
        <dbReference type="ARBA" id="ARBA00037313"/>
    </source>
</evidence>
<dbReference type="Gene3D" id="1.20.1600.10">
    <property type="entry name" value="Outer membrane efflux proteins (OEP)"/>
    <property type="match status" value="1"/>
</dbReference>
<dbReference type="Proteomes" id="UP000182987">
    <property type="component" value="Chromosome"/>
</dbReference>
<dbReference type="KEGG" id="lrz:BJI69_07730"/>
<keyword evidence="4 10" id="KW-0812">Transmembrane</keyword>
<proteinExistence type="inferred from homology"/>
<dbReference type="STRING" id="1440763.BJI69_07730"/>
<dbReference type="PATRIC" id="fig|1440763.5.peg.3789"/>
<dbReference type="GO" id="GO:0015562">
    <property type="term" value="F:efflux transmembrane transporter activity"/>
    <property type="evidence" value="ECO:0007669"/>
    <property type="project" value="InterPro"/>
</dbReference>
<comment type="subcellular location">
    <subcellularLocation>
        <location evidence="10">Cell outer membrane</location>
        <topology evidence="10">Lipid-anchor</topology>
    </subcellularLocation>
    <subcellularLocation>
        <location evidence="1">Membrane</location>
    </subcellularLocation>
</comment>
<dbReference type="EMBL" id="CP017480">
    <property type="protein sequence ID" value="APG03810.1"/>
    <property type="molecule type" value="Genomic_DNA"/>
</dbReference>
<dbReference type="OrthoDB" id="9770517at2"/>
<dbReference type="PROSITE" id="PS51257">
    <property type="entry name" value="PROKAR_LIPOPROTEIN"/>
    <property type="match status" value="1"/>
</dbReference>
<reference evidence="12" key="1">
    <citation type="submission" date="2016-09" db="EMBL/GenBank/DDBJ databases">
        <authorList>
            <person name="Lysoe E."/>
        </authorList>
    </citation>
    <scope>NUCLEOTIDE SEQUENCE [LARGE SCALE GENOMIC DNA]</scope>
    <source>
        <strain evidence="12">LJ96T</strain>
    </source>
</reference>
<dbReference type="AlphaFoldDB" id="A0A0G9H4C3"/>
<dbReference type="NCBIfam" id="TIGR01845">
    <property type="entry name" value="outer_NodT"/>
    <property type="match status" value="1"/>
</dbReference>
<evidence type="ECO:0000256" key="1">
    <source>
        <dbReference type="ARBA" id="ARBA00004370"/>
    </source>
</evidence>
<dbReference type="PANTHER" id="PTHR30203">
    <property type="entry name" value="OUTER MEMBRANE CATION EFFLUX PROTEIN"/>
    <property type="match status" value="1"/>
</dbReference>
<evidence type="ECO:0000256" key="5">
    <source>
        <dbReference type="ARBA" id="ARBA00022729"/>
    </source>
</evidence>
<keyword evidence="7 10" id="KW-0564">Palmitate</keyword>
<dbReference type="PANTHER" id="PTHR30203:SF20">
    <property type="entry name" value="MULTIDRUG RESISTANCE OUTER MEMBRANE PROTEIN MDTP-RELATED"/>
    <property type="match status" value="1"/>
</dbReference>
<sequence>MRLHTLVAAVGAALILSGCVTSRGLDPQGQLTDPTTLHADRTLAKVAVSPAGWPSADWWTGLGDSQLTSLIEEALKDNPDLATADARVRQAQAQASGADAARDPTFNVGAGAAGAHLPGSLLPSPPGNHFSWTKFGYGNFSWDLDLWGGKRAAWEAALGSQRATEIDARAARIEISTNVARAYVQLGYAFTQMDVAKAELDRSKASQTLTVQRVAAGVDNQTQVKQADSEVASAEREIAVSARAIDTARIQLSMLLGKGPDRGMDITRPAALAPSAVAIPANLPADLIGHRADLVAARWRVEAASKDIVAAKTEFLPNVSLGILAAQAAGGSDNLFSSRARFWQVLPAVSLPIFDGGRLRANLSGKDAEYDLAVAQYNKTLVGALNDVADDLSGLDSLGTQIQAQQRAQDAAQQAYDLSQLRYKAGVGSYLESLVVRQQLLEAQQRMASLKAQQVDTSVQLIQALGGGFRPEADDQPVVAATPATH</sequence>
<organism evidence="11 12">
    <name type="scientific">Luteibacter rhizovicinus DSM 16549</name>
    <dbReference type="NCBI Taxonomy" id="1440763"/>
    <lineage>
        <taxon>Bacteria</taxon>
        <taxon>Pseudomonadati</taxon>
        <taxon>Pseudomonadota</taxon>
        <taxon>Gammaproteobacteria</taxon>
        <taxon>Lysobacterales</taxon>
        <taxon>Rhodanobacteraceae</taxon>
        <taxon>Luteibacter</taxon>
    </lineage>
</organism>
<keyword evidence="12" id="KW-1185">Reference proteome</keyword>
<dbReference type="SUPFAM" id="SSF56954">
    <property type="entry name" value="Outer membrane efflux proteins (OEP)"/>
    <property type="match status" value="1"/>
</dbReference>
<gene>
    <name evidence="11" type="ORF">BJI69_07730</name>
</gene>
<evidence type="ECO:0000256" key="6">
    <source>
        <dbReference type="ARBA" id="ARBA00023136"/>
    </source>
</evidence>
<dbReference type="Gene3D" id="2.20.200.10">
    <property type="entry name" value="Outer membrane efflux proteins (OEP)"/>
    <property type="match status" value="1"/>
</dbReference>
<keyword evidence="5" id="KW-0732">Signal</keyword>
<evidence type="ECO:0000256" key="8">
    <source>
        <dbReference type="ARBA" id="ARBA00023288"/>
    </source>
</evidence>
<accession>A0A0G9H4C3</accession>
<dbReference type="RefSeq" id="WP_046969195.1">
    <property type="nucleotide sequence ID" value="NZ_CP017480.1"/>
</dbReference>
<dbReference type="InterPro" id="IPR003423">
    <property type="entry name" value="OMP_efflux"/>
</dbReference>
<evidence type="ECO:0000313" key="11">
    <source>
        <dbReference type="EMBL" id="APG03810.1"/>
    </source>
</evidence>